<evidence type="ECO:0000313" key="3">
    <source>
        <dbReference type="Proteomes" id="UP000321523"/>
    </source>
</evidence>
<keyword evidence="3" id="KW-1185">Reference proteome</keyword>
<keyword evidence="1" id="KW-0472">Membrane</keyword>
<dbReference type="EMBL" id="BJYZ01000006">
    <property type="protein sequence ID" value="GEO37395.1"/>
    <property type="molecule type" value="Genomic_DNA"/>
</dbReference>
<dbReference type="RefSeq" id="WP_044427070.1">
    <property type="nucleotide sequence ID" value="NZ_BJYZ01000006.1"/>
</dbReference>
<sequence>MAMRAGFNLHHSDLQEFLSAPVWDEKSGTPLSILSAMARLGMDPWGEAARLAEMPRAGAAAALAAILARLPRSEPELPDYFRISERLVQFLPEGGSRPAPDAQGASGSNAAGGMTSTQNIGLIVVAAVVAVFLQVNGWLF</sequence>
<keyword evidence="1" id="KW-1133">Transmembrane helix</keyword>
<evidence type="ECO:0000256" key="1">
    <source>
        <dbReference type="SAM" id="Phobius"/>
    </source>
</evidence>
<dbReference type="AlphaFoldDB" id="A0A512DLQ5"/>
<protein>
    <submittedName>
        <fullName evidence="2">Uncharacterized protein</fullName>
    </submittedName>
</protein>
<feature type="transmembrane region" description="Helical" evidence="1">
    <location>
        <begin position="120"/>
        <end position="139"/>
    </location>
</feature>
<name>A0A512DLQ5_9PROT</name>
<dbReference type="OrthoDB" id="7283160at2"/>
<organism evidence="2 3">
    <name type="scientific">Skermanella aerolata</name>
    <dbReference type="NCBI Taxonomy" id="393310"/>
    <lineage>
        <taxon>Bacteria</taxon>
        <taxon>Pseudomonadati</taxon>
        <taxon>Pseudomonadota</taxon>
        <taxon>Alphaproteobacteria</taxon>
        <taxon>Rhodospirillales</taxon>
        <taxon>Azospirillaceae</taxon>
        <taxon>Skermanella</taxon>
    </lineage>
</organism>
<keyword evidence="1" id="KW-0812">Transmembrane</keyword>
<reference evidence="2 3" key="1">
    <citation type="submission" date="2019-07" db="EMBL/GenBank/DDBJ databases">
        <title>Whole genome shotgun sequence of Skermanella aerolata NBRC 106429.</title>
        <authorList>
            <person name="Hosoyama A."/>
            <person name="Uohara A."/>
            <person name="Ohji S."/>
            <person name="Ichikawa N."/>
        </authorList>
    </citation>
    <scope>NUCLEOTIDE SEQUENCE [LARGE SCALE GENOMIC DNA]</scope>
    <source>
        <strain evidence="2 3">NBRC 106429</strain>
    </source>
</reference>
<evidence type="ECO:0000313" key="2">
    <source>
        <dbReference type="EMBL" id="GEO37395.1"/>
    </source>
</evidence>
<dbReference type="Proteomes" id="UP000321523">
    <property type="component" value="Unassembled WGS sequence"/>
</dbReference>
<accession>A0A512DLQ5</accession>
<gene>
    <name evidence="2" type="ORF">SAE02_15430</name>
</gene>
<comment type="caution">
    <text evidence="2">The sequence shown here is derived from an EMBL/GenBank/DDBJ whole genome shotgun (WGS) entry which is preliminary data.</text>
</comment>
<proteinExistence type="predicted"/>